<evidence type="ECO:0000256" key="8">
    <source>
        <dbReference type="ARBA" id="ARBA00022801"/>
    </source>
</evidence>
<evidence type="ECO:0000256" key="5">
    <source>
        <dbReference type="ARBA" id="ARBA00022723"/>
    </source>
</evidence>
<feature type="region of interest" description="Disordered" evidence="12">
    <location>
        <begin position="72"/>
        <end position="106"/>
    </location>
</feature>
<dbReference type="Pfam" id="PF24560">
    <property type="entry name" value="zf-C2H2_OTU1_C"/>
    <property type="match status" value="1"/>
</dbReference>
<feature type="compositionally biased region" description="Basic and acidic residues" evidence="12">
    <location>
        <begin position="74"/>
        <end position="85"/>
    </location>
</feature>
<evidence type="ECO:0000256" key="7">
    <source>
        <dbReference type="ARBA" id="ARBA00022786"/>
    </source>
</evidence>
<gene>
    <name evidence="14" type="ORF">BP6252_09271</name>
</gene>
<keyword evidence="7 11" id="KW-0833">Ubl conjugation pathway</keyword>
<comment type="function">
    <text evidence="11">Hydrolase that can remove conjugated ubiquitin from proteins and may therefore play an important regulatory role at the level of protein turnover by preventing degradation.</text>
</comment>
<dbReference type="GO" id="GO:0008270">
    <property type="term" value="F:zinc ion binding"/>
    <property type="evidence" value="ECO:0007669"/>
    <property type="project" value="UniProtKB-KW"/>
</dbReference>
<evidence type="ECO:0000256" key="10">
    <source>
        <dbReference type="ARBA" id="ARBA00022833"/>
    </source>
</evidence>
<evidence type="ECO:0000256" key="2">
    <source>
        <dbReference type="ARBA" id="ARBA00004496"/>
    </source>
</evidence>
<evidence type="ECO:0000256" key="11">
    <source>
        <dbReference type="RuleBase" id="RU367104"/>
    </source>
</evidence>
<keyword evidence="4" id="KW-0645">Protease</keyword>
<feature type="domain" description="OTU" evidence="13">
    <location>
        <begin position="129"/>
        <end position="250"/>
    </location>
</feature>
<dbReference type="Proteomes" id="UP000256645">
    <property type="component" value="Unassembled WGS sequence"/>
</dbReference>
<dbReference type="Pfam" id="PF02338">
    <property type="entry name" value="OTU"/>
    <property type="match status" value="1"/>
</dbReference>
<dbReference type="Gene3D" id="3.10.20.90">
    <property type="entry name" value="Phosphatidylinositol 3-kinase Catalytic Subunit, Chain A, domain 1"/>
    <property type="match status" value="1"/>
</dbReference>
<dbReference type="SUPFAM" id="SSF54001">
    <property type="entry name" value="Cysteine proteinases"/>
    <property type="match status" value="1"/>
</dbReference>
<dbReference type="Pfam" id="PF21403">
    <property type="entry name" value="OTU1_UBXL"/>
    <property type="match status" value="1"/>
</dbReference>
<keyword evidence="10" id="KW-0862">Zinc</keyword>
<dbReference type="InterPro" id="IPR038765">
    <property type="entry name" value="Papain-like_cys_pep_sf"/>
</dbReference>
<name>A0A3D8R1G8_9HELO</name>
<dbReference type="OrthoDB" id="65596at2759"/>
<accession>A0A3D8R1G8</accession>
<dbReference type="InterPro" id="IPR003323">
    <property type="entry name" value="OTU_dom"/>
</dbReference>
<dbReference type="GO" id="GO:0030968">
    <property type="term" value="P:endoplasmic reticulum unfolded protein response"/>
    <property type="evidence" value="ECO:0007669"/>
    <property type="project" value="TreeGrafter"/>
</dbReference>
<dbReference type="PANTHER" id="PTHR13312">
    <property type="entry name" value="HIV-INDUCED PROTEIN-7-LIKE PROTEASE"/>
    <property type="match status" value="1"/>
</dbReference>
<evidence type="ECO:0000313" key="14">
    <source>
        <dbReference type="EMBL" id="RDW67875.1"/>
    </source>
</evidence>
<dbReference type="GO" id="GO:0005829">
    <property type="term" value="C:cytosol"/>
    <property type="evidence" value="ECO:0007669"/>
    <property type="project" value="TreeGrafter"/>
</dbReference>
<dbReference type="PANTHER" id="PTHR13312:SF0">
    <property type="entry name" value="UBIQUITIN THIOESTERASE OTU1"/>
    <property type="match status" value="1"/>
</dbReference>
<comment type="catalytic activity">
    <reaction evidence="1 11">
        <text>Thiol-dependent hydrolysis of ester, thioester, amide, peptide and isopeptide bonds formed by the C-terminal Gly of ubiquitin (a 76-residue protein attached to proteins as an intracellular targeting signal).</text>
        <dbReference type="EC" id="3.4.19.12"/>
    </reaction>
</comment>
<dbReference type="STRING" id="1849047.A0A3D8R1G8"/>
<comment type="caution">
    <text evidence="14">The sequence shown here is derived from an EMBL/GenBank/DDBJ whole genome shotgun (WGS) entry which is preliminary data.</text>
</comment>
<comment type="subcellular location">
    <subcellularLocation>
        <location evidence="2 11">Cytoplasm</location>
    </subcellularLocation>
</comment>
<keyword evidence="6" id="KW-0863">Zinc-finger</keyword>
<sequence>MRVRIRGPGGSSIIVLGAEATVEDLLLQITEKTGVSKFDVKYGYPPKPLVLDQKSLLLSELDIKLDGEQLTIGSKDEADPAREGASKTQPGSASSPSKKPNASGPIALKKRAMESEVPEIPMPERSATLVLRVMPDDNSCLFRAIAAAVTPNDDLTMHELRSFVASQIQSDPQKYTKVVLEKEPDDYCRWIQTEAAWGGAIEIELLANHYDVEICTVDVESLSVLRFNEGAPNRIILVYSGIHYDTVAQSPSEYPHTKADNPPEVDVRQWPQYDEDILVKALELCQKLNAKHYFTNTGSMPIKCNVCGWIGHGQVEASQHAAQSGHYDMAEVTR</sequence>
<keyword evidence="9 11" id="KW-0788">Thiol protease</keyword>
<dbReference type="EMBL" id="PDLM01000010">
    <property type="protein sequence ID" value="RDW67875.1"/>
    <property type="molecule type" value="Genomic_DNA"/>
</dbReference>
<dbReference type="CDD" id="cd22745">
    <property type="entry name" value="OTU_OTU1"/>
    <property type="match status" value="1"/>
</dbReference>
<evidence type="ECO:0000256" key="6">
    <source>
        <dbReference type="ARBA" id="ARBA00022771"/>
    </source>
</evidence>
<dbReference type="CDD" id="cd17059">
    <property type="entry name" value="Ubl_OTU1"/>
    <property type="match status" value="1"/>
</dbReference>
<keyword evidence="15" id="KW-1185">Reference proteome</keyword>
<evidence type="ECO:0000313" key="15">
    <source>
        <dbReference type="Proteomes" id="UP000256645"/>
    </source>
</evidence>
<keyword evidence="8 11" id="KW-0378">Hydrolase</keyword>
<feature type="compositionally biased region" description="Low complexity" evidence="12">
    <location>
        <begin position="90"/>
        <end position="105"/>
    </location>
</feature>
<dbReference type="AlphaFoldDB" id="A0A3D8R1G8"/>
<dbReference type="InterPro" id="IPR048857">
    <property type="entry name" value="OTU1_Ubl"/>
</dbReference>
<dbReference type="GO" id="GO:0036503">
    <property type="term" value="P:ERAD pathway"/>
    <property type="evidence" value="ECO:0007669"/>
    <property type="project" value="TreeGrafter"/>
</dbReference>
<dbReference type="GO" id="GO:0016579">
    <property type="term" value="P:protein deubiquitination"/>
    <property type="evidence" value="ECO:0007669"/>
    <property type="project" value="TreeGrafter"/>
</dbReference>
<dbReference type="Gene3D" id="3.90.70.80">
    <property type="match status" value="1"/>
</dbReference>
<dbReference type="InterPro" id="IPR057766">
    <property type="entry name" value="Znf-C2H2_OTU1-like_C"/>
</dbReference>
<protein>
    <recommendedName>
        <fullName evidence="11">Ubiquitin thioesterase OTU</fullName>
        <ecNumber evidence="11">3.4.19.12</ecNumber>
    </recommendedName>
</protein>
<dbReference type="GO" id="GO:0005634">
    <property type="term" value="C:nucleus"/>
    <property type="evidence" value="ECO:0007669"/>
    <property type="project" value="TreeGrafter"/>
</dbReference>
<organism evidence="14 15">
    <name type="scientific">Coleophoma cylindrospora</name>
    <dbReference type="NCBI Taxonomy" id="1849047"/>
    <lineage>
        <taxon>Eukaryota</taxon>
        <taxon>Fungi</taxon>
        <taxon>Dikarya</taxon>
        <taxon>Ascomycota</taxon>
        <taxon>Pezizomycotina</taxon>
        <taxon>Leotiomycetes</taxon>
        <taxon>Helotiales</taxon>
        <taxon>Dermateaceae</taxon>
        <taxon>Coleophoma</taxon>
    </lineage>
</organism>
<dbReference type="EC" id="3.4.19.12" evidence="11"/>
<reference evidence="14 15" key="1">
    <citation type="journal article" date="2018" name="IMA Fungus">
        <title>IMA Genome-F 9: Draft genome sequence of Annulohypoxylon stygium, Aspergillus mulundensis, Berkeleyomyces basicola (syn. Thielaviopsis basicola), Ceratocystis smalleyi, two Cercospora beticola strains, Coleophoma cylindrospora, Fusarium fracticaudum, Phialophora cf. hyalina, and Morchella septimelata.</title>
        <authorList>
            <person name="Wingfield B.D."/>
            <person name="Bills G.F."/>
            <person name="Dong Y."/>
            <person name="Huang W."/>
            <person name="Nel W.J."/>
            <person name="Swalarsk-Parry B.S."/>
            <person name="Vaghefi N."/>
            <person name="Wilken P.M."/>
            <person name="An Z."/>
            <person name="de Beer Z.W."/>
            <person name="De Vos L."/>
            <person name="Chen L."/>
            <person name="Duong T.A."/>
            <person name="Gao Y."/>
            <person name="Hammerbacher A."/>
            <person name="Kikkert J.R."/>
            <person name="Li Y."/>
            <person name="Li H."/>
            <person name="Li K."/>
            <person name="Li Q."/>
            <person name="Liu X."/>
            <person name="Ma X."/>
            <person name="Naidoo K."/>
            <person name="Pethybridge S.J."/>
            <person name="Sun J."/>
            <person name="Steenkamp E.T."/>
            <person name="van der Nest M.A."/>
            <person name="van Wyk S."/>
            <person name="Wingfield M.J."/>
            <person name="Xiong C."/>
            <person name="Yue Q."/>
            <person name="Zhang X."/>
        </authorList>
    </citation>
    <scope>NUCLEOTIDE SEQUENCE [LARGE SCALE GENOMIC DNA]</scope>
    <source>
        <strain evidence="14 15">BP6252</strain>
    </source>
</reference>
<dbReference type="FunFam" id="3.90.70.80:FF:000016">
    <property type="entry name" value="Putative ubiquitin thioesterase otu1"/>
    <property type="match status" value="1"/>
</dbReference>
<dbReference type="PROSITE" id="PS50802">
    <property type="entry name" value="OTU"/>
    <property type="match status" value="1"/>
</dbReference>
<evidence type="ECO:0000256" key="4">
    <source>
        <dbReference type="ARBA" id="ARBA00022670"/>
    </source>
</evidence>
<keyword evidence="3 11" id="KW-0963">Cytoplasm</keyword>
<keyword evidence="5" id="KW-0479">Metal-binding</keyword>
<evidence type="ECO:0000256" key="3">
    <source>
        <dbReference type="ARBA" id="ARBA00022490"/>
    </source>
</evidence>
<evidence type="ECO:0000259" key="13">
    <source>
        <dbReference type="PROSITE" id="PS50802"/>
    </source>
</evidence>
<evidence type="ECO:0000256" key="9">
    <source>
        <dbReference type="ARBA" id="ARBA00022807"/>
    </source>
</evidence>
<evidence type="ECO:0000256" key="12">
    <source>
        <dbReference type="SAM" id="MobiDB-lite"/>
    </source>
</evidence>
<dbReference type="GO" id="GO:0004843">
    <property type="term" value="F:cysteine-type deubiquitinase activity"/>
    <property type="evidence" value="ECO:0007669"/>
    <property type="project" value="UniProtKB-UniRule"/>
</dbReference>
<proteinExistence type="predicted"/>
<evidence type="ECO:0000256" key="1">
    <source>
        <dbReference type="ARBA" id="ARBA00000707"/>
    </source>
</evidence>